<dbReference type="Pfam" id="PF25967">
    <property type="entry name" value="RND-MFP_C"/>
    <property type="match status" value="1"/>
</dbReference>
<accession>A0ABR6ZVD9</accession>
<dbReference type="EMBL" id="JACOGF010000011">
    <property type="protein sequence ID" value="MBC3919821.1"/>
    <property type="molecule type" value="Genomic_DNA"/>
</dbReference>
<dbReference type="Gene3D" id="2.40.50.100">
    <property type="match status" value="1"/>
</dbReference>
<dbReference type="PANTHER" id="PTHR30469">
    <property type="entry name" value="MULTIDRUG RESISTANCE PROTEIN MDTA"/>
    <property type="match status" value="1"/>
</dbReference>
<protein>
    <submittedName>
        <fullName evidence="7">Efflux RND transporter periplasmic adaptor subunit</fullName>
    </submittedName>
</protein>
<evidence type="ECO:0000256" key="3">
    <source>
        <dbReference type="ARBA" id="ARBA00022448"/>
    </source>
</evidence>
<dbReference type="SUPFAM" id="SSF111369">
    <property type="entry name" value="HlyD-like secretion proteins"/>
    <property type="match status" value="1"/>
</dbReference>
<evidence type="ECO:0000259" key="5">
    <source>
        <dbReference type="Pfam" id="PF25917"/>
    </source>
</evidence>
<keyword evidence="4" id="KW-0175">Coiled coil</keyword>
<evidence type="ECO:0000256" key="1">
    <source>
        <dbReference type="ARBA" id="ARBA00004196"/>
    </source>
</evidence>
<evidence type="ECO:0000313" key="8">
    <source>
        <dbReference type="Proteomes" id="UP000650424"/>
    </source>
</evidence>
<organism evidence="7 8">
    <name type="scientific">Undibacterium hunanense</name>
    <dbReference type="NCBI Taxonomy" id="2762292"/>
    <lineage>
        <taxon>Bacteria</taxon>
        <taxon>Pseudomonadati</taxon>
        <taxon>Pseudomonadota</taxon>
        <taxon>Betaproteobacteria</taxon>
        <taxon>Burkholderiales</taxon>
        <taxon>Oxalobacteraceae</taxon>
        <taxon>Undibacterium</taxon>
    </lineage>
</organism>
<feature type="domain" description="Multidrug resistance protein MdtA-like barrel-sandwich hybrid" evidence="5">
    <location>
        <begin position="88"/>
        <end position="223"/>
    </location>
</feature>
<dbReference type="RefSeq" id="WP_186949070.1">
    <property type="nucleotide sequence ID" value="NZ_JACOGF010000011.1"/>
</dbReference>
<evidence type="ECO:0000259" key="6">
    <source>
        <dbReference type="Pfam" id="PF25967"/>
    </source>
</evidence>
<feature type="coiled-coil region" evidence="4">
    <location>
        <begin position="119"/>
        <end position="153"/>
    </location>
</feature>
<proteinExistence type="inferred from homology"/>
<dbReference type="Pfam" id="PF25917">
    <property type="entry name" value="BSH_RND"/>
    <property type="match status" value="1"/>
</dbReference>
<dbReference type="NCBIfam" id="TIGR01730">
    <property type="entry name" value="RND_mfp"/>
    <property type="match status" value="1"/>
</dbReference>
<dbReference type="Gene3D" id="1.10.287.470">
    <property type="entry name" value="Helix hairpin bin"/>
    <property type="match status" value="1"/>
</dbReference>
<dbReference type="Gene3D" id="2.40.30.170">
    <property type="match status" value="1"/>
</dbReference>
<keyword evidence="8" id="KW-1185">Reference proteome</keyword>
<dbReference type="Proteomes" id="UP000650424">
    <property type="component" value="Unassembled WGS sequence"/>
</dbReference>
<name>A0ABR6ZVD9_9BURK</name>
<evidence type="ECO:0000256" key="2">
    <source>
        <dbReference type="ARBA" id="ARBA00009477"/>
    </source>
</evidence>
<dbReference type="InterPro" id="IPR058625">
    <property type="entry name" value="MdtA-like_BSH"/>
</dbReference>
<comment type="subcellular location">
    <subcellularLocation>
        <location evidence="1">Cell envelope</location>
    </subcellularLocation>
</comment>
<keyword evidence="3" id="KW-0813">Transport</keyword>
<comment type="similarity">
    <text evidence="2">Belongs to the membrane fusion protein (MFP) (TC 8.A.1) family.</text>
</comment>
<dbReference type="InterPro" id="IPR006143">
    <property type="entry name" value="RND_pump_MFP"/>
</dbReference>
<reference evidence="7 8" key="1">
    <citation type="submission" date="2020-08" db="EMBL/GenBank/DDBJ databases">
        <title>Novel species isolated from subtropical streams in China.</title>
        <authorList>
            <person name="Lu H."/>
        </authorList>
    </citation>
    <scope>NUCLEOTIDE SEQUENCE [LARGE SCALE GENOMIC DNA]</scope>
    <source>
        <strain evidence="7 8">CY18W</strain>
    </source>
</reference>
<dbReference type="Gene3D" id="2.40.420.20">
    <property type="match status" value="1"/>
</dbReference>
<evidence type="ECO:0000256" key="4">
    <source>
        <dbReference type="SAM" id="Coils"/>
    </source>
</evidence>
<dbReference type="PANTHER" id="PTHR30469:SF15">
    <property type="entry name" value="HLYD FAMILY OF SECRETION PROTEINS"/>
    <property type="match status" value="1"/>
</dbReference>
<dbReference type="InterPro" id="IPR058627">
    <property type="entry name" value="MdtA-like_C"/>
</dbReference>
<feature type="domain" description="Multidrug resistance protein MdtA-like C-terminal permuted SH3" evidence="6">
    <location>
        <begin position="327"/>
        <end position="390"/>
    </location>
</feature>
<evidence type="ECO:0000313" key="7">
    <source>
        <dbReference type="EMBL" id="MBC3919821.1"/>
    </source>
</evidence>
<comment type="caution">
    <text evidence="7">The sequence shown here is derived from an EMBL/GenBank/DDBJ whole genome shotgun (WGS) entry which is preliminary data.</text>
</comment>
<sequence>MIPFISRKPVSLGLSLAGVIAVAAGGLWISSTSVAADATSKSASASAATSATPAKPALTVTTIKAVAGNLAIRLAANGSVAAWQEALIGSEANGLRIQELHANIGDQVQRGQLLVSFSSDTVKADLAQAQASLSEAQANLADAAANADRTRALQSSGALSAQQVGQYLTAEQTAKARVEAAKANVDAQQLRVKNTRVLAPDSGIITARSATLGAVVANGAELFRMIRQGRLEWRAEVTASEMARLTPGTEAVVTAPGGTQWKGKVRVVSPVVDAQTRMGLVYVDLLPTVATVSGKLSGKSQVAAQTDGQAFKPGMFAKGEFVMGSSQALTIPQQAVVVRDGFSYAFRLNPDGRVTQIKLQTGRRVSLPQGDQVEVTQGLNADSIIVANGAGFLNDGDAVKVVAATATASKPATVKN</sequence>
<gene>
    <name evidence="7" type="ORF">H8L32_20295</name>
</gene>